<feature type="compositionally biased region" description="Basic and acidic residues" evidence="1">
    <location>
        <begin position="224"/>
        <end position="233"/>
    </location>
</feature>
<evidence type="ECO:0000313" key="3">
    <source>
        <dbReference type="EMBL" id="QBZ59968.1"/>
    </source>
</evidence>
<feature type="region of interest" description="Disordered" evidence="1">
    <location>
        <begin position="71"/>
        <end position="95"/>
    </location>
</feature>
<dbReference type="Proteomes" id="UP000294847">
    <property type="component" value="Chromosome 3"/>
</dbReference>
<accession>A0A4P7NB19</accession>
<evidence type="ECO:0000313" key="4">
    <source>
        <dbReference type="Proteomes" id="UP000294847"/>
    </source>
</evidence>
<feature type="compositionally biased region" description="Basic and acidic residues" evidence="1">
    <location>
        <begin position="204"/>
        <end position="217"/>
    </location>
</feature>
<evidence type="ECO:0000256" key="2">
    <source>
        <dbReference type="SAM" id="SignalP"/>
    </source>
</evidence>
<keyword evidence="2" id="KW-0732">Signal</keyword>
<feature type="compositionally biased region" description="Acidic residues" evidence="1">
    <location>
        <begin position="259"/>
        <end position="268"/>
    </location>
</feature>
<sequence>MRTQTFAAFLLTAALPAIVAALPTNIPNTQLTSAPAFEARSTHDIEDISLAKRSEVVARQEGGQPEYDIYESDMDGLEGPEQAGHQFGGEEPEDFEDLMNGQVDFSKFQEQMLQRQDEELRDEERRQKDSNWEGPLEDGEPFGMKSVPEEPFDFDFNILEARSDEAPSPDMGLVVDEQVPTRFRRRHEGHGDGHETNGEGAEPEQAHSGHVDGHETDLEGAEPEEAHAGHGDEPHDDEDTVEEEDEMVERRQLGHIAEDEGDDDEDDAFAGLDMSAHAGDDEDGDDDEEEALVDEDYEDAEYEEDGFGLDRRDLPGVNNGAADSSIIIEKREVGTEQTTTPPPPIAIERRVARSFRA</sequence>
<protein>
    <submittedName>
        <fullName evidence="3">Uncharacterized protein</fullName>
    </submittedName>
</protein>
<organism evidence="3 4">
    <name type="scientific">Pyricularia oryzae</name>
    <name type="common">Rice blast fungus</name>
    <name type="synonym">Magnaporthe oryzae</name>
    <dbReference type="NCBI Taxonomy" id="318829"/>
    <lineage>
        <taxon>Eukaryota</taxon>
        <taxon>Fungi</taxon>
        <taxon>Dikarya</taxon>
        <taxon>Ascomycota</taxon>
        <taxon>Pezizomycotina</taxon>
        <taxon>Sordariomycetes</taxon>
        <taxon>Sordariomycetidae</taxon>
        <taxon>Magnaporthales</taxon>
        <taxon>Pyriculariaceae</taxon>
        <taxon>Pyricularia</taxon>
    </lineage>
</organism>
<feature type="compositionally biased region" description="Basic and acidic residues" evidence="1">
    <location>
        <begin position="248"/>
        <end position="258"/>
    </location>
</feature>
<dbReference type="EMBL" id="CP034206">
    <property type="protein sequence ID" value="QBZ59968.1"/>
    <property type="molecule type" value="Genomic_DNA"/>
</dbReference>
<feature type="signal peptide" evidence="2">
    <location>
        <begin position="1"/>
        <end position="21"/>
    </location>
</feature>
<gene>
    <name evidence="3" type="ORF">PoMZ_04937</name>
</gene>
<feature type="region of interest" description="Disordered" evidence="1">
    <location>
        <begin position="114"/>
        <end position="301"/>
    </location>
</feature>
<evidence type="ECO:0000256" key="1">
    <source>
        <dbReference type="SAM" id="MobiDB-lite"/>
    </source>
</evidence>
<reference evidence="3 4" key="1">
    <citation type="journal article" date="2019" name="Mol. Biol. Evol.">
        <title>Blast fungal genomes show frequent chromosomal changes, gene gains and losses, and effector gene turnover.</title>
        <authorList>
            <person name="Gomez Luciano L.B."/>
            <person name="Jason Tsai I."/>
            <person name="Chuma I."/>
            <person name="Tosa Y."/>
            <person name="Chen Y.H."/>
            <person name="Li J.Y."/>
            <person name="Li M.Y."/>
            <person name="Jade Lu M.Y."/>
            <person name="Nakayashiki H."/>
            <person name="Li W.H."/>
        </authorList>
    </citation>
    <scope>NUCLEOTIDE SEQUENCE [LARGE SCALE GENOMIC DNA]</scope>
    <source>
        <strain evidence="3">MZ5-1-6</strain>
    </source>
</reference>
<feature type="chain" id="PRO_5043478729" evidence="2">
    <location>
        <begin position="22"/>
        <end position="357"/>
    </location>
</feature>
<dbReference type="AlphaFoldDB" id="A0A4P7NB19"/>
<feature type="compositionally biased region" description="Basic and acidic residues" evidence="1">
    <location>
        <begin position="115"/>
        <end position="131"/>
    </location>
</feature>
<feature type="compositionally biased region" description="Acidic residues" evidence="1">
    <location>
        <begin position="280"/>
        <end position="301"/>
    </location>
</feature>
<name>A0A4P7NB19_PYROR</name>
<proteinExistence type="predicted"/>
<feature type="compositionally biased region" description="Acidic residues" evidence="1">
    <location>
        <begin position="234"/>
        <end position="247"/>
    </location>
</feature>